<reference evidence="4" key="1">
    <citation type="submission" date="2021-01" db="EMBL/GenBank/DDBJ databases">
        <authorList>
            <person name="Corre E."/>
            <person name="Pelletier E."/>
            <person name="Niang G."/>
            <person name="Scheremetjew M."/>
            <person name="Finn R."/>
            <person name="Kale V."/>
            <person name="Holt S."/>
            <person name="Cochrane G."/>
            <person name="Meng A."/>
            <person name="Brown T."/>
            <person name="Cohen L."/>
        </authorList>
    </citation>
    <scope>NUCLEOTIDE SEQUENCE</scope>
    <source>
        <strain evidence="4">SAG 63-3</strain>
    </source>
</reference>
<keyword evidence="2" id="KW-0813">Transport</keyword>
<dbReference type="FunFam" id="2.60.40.640:FF:000015">
    <property type="entry name" value="Vacuolar protein sorting-associated protein 26"/>
    <property type="match status" value="1"/>
</dbReference>
<dbReference type="AlphaFoldDB" id="A0A7S0UQN2"/>
<keyword evidence="3" id="KW-0653">Protein transport</keyword>
<protein>
    <submittedName>
        <fullName evidence="4">Uncharacterized protein</fullName>
    </submittedName>
</protein>
<accession>A0A7S0UQN2</accession>
<dbReference type="Gene3D" id="2.60.40.640">
    <property type="match status" value="2"/>
</dbReference>
<dbReference type="Pfam" id="PF03643">
    <property type="entry name" value="Vps26"/>
    <property type="match status" value="1"/>
</dbReference>
<gene>
    <name evidence="4" type="ORF">PPAR00522_LOCUS756</name>
</gene>
<evidence type="ECO:0000256" key="2">
    <source>
        <dbReference type="ARBA" id="ARBA00022448"/>
    </source>
</evidence>
<dbReference type="EMBL" id="HBFM01001368">
    <property type="protein sequence ID" value="CAD8764372.1"/>
    <property type="molecule type" value="Transcribed_RNA"/>
</dbReference>
<proteinExistence type="inferred from homology"/>
<evidence type="ECO:0000256" key="1">
    <source>
        <dbReference type="ARBA" id="ARBA00009100"/>
    </source>
</evidence>
<dbReference type="GO" id="GO:0030904">
    <property type="term" value="C:retromer complex"/>
    <property type="evidence" value="ECO:0007669"/>
    <property type="project" value="UniProtKB-ARBA"/>
</dbReference>
<sequence>MKSIIGLVQGGACRIDIEFKTDQGKPYKKFHSIKTKHNDTEEIALYTTKDNICGEVRLTPLTNKKIEHQGARIQLIGQIELASERGQPHEFVSLSRELIPPSELNSIKTYPFDFRNVEMQYDSYKGHNARCWYFLRVTVVGKGITPDSQRDIPIWVSNYEVGTEATQPIKMEVGIEDCLHIEFEYDKGMYHLSDVVVGKIYFLLVRIKLKYMEIEIRRRETVGVNATAKNETDTIAKFEIMDGAPVRNETIPIRLYLSPYELTPTYRDVQNKFSVRYFLNLVLVDEEDRRYFKQQEITLYRKAADASGQIDANPAGEQGLKQLQS</sequence>
<comment type="similarity">
    <text evidence="1">Belongs to the VPS26 family.</text>
</comment>
<dbReference type="PANTHER" id="PTHR12233">
    <property type="entry name" value="VACUOLAR PROTEIN SORTING 26 RELATED"/>
    <property type="match status" value="1"/>
</dbReference>
<dbReference type="InterPro" id="IPR014752">
    <property type="entry name" value="Arrestin-like_C"/>
</dbReference>
<organism evidence="4">
    <name type="scientific">Polytomella parva</name>
    <dbReference type="NCBI Taxonomy" id="51329"/>
    <lineage>
        <taxon>Eukaryota</taxon>
        <taxon>Viridiplantae</taxon>
        <taxon>Chlorophyta</taxon>
        <taxon>core chlorophytes</taxon>
        <taxon>Chlorophyceae</taxon>
        <taxon>CS clade</taxon>
        <taxon>Chlamydomonadales</taxon>
        <taxon>Chlamydomonadaceae</taxon>
        <taxon>Polytomella</taxon>
    </lineage>
</organism>
<dbReference type="GO" id="GO:0006886">
    <property type="term" value="P:intracellular protein transport"/>
    <property type="evidence" value="ECO:0007669"/>
    <property type="project" value="InterPro"/>
</dbReference>
<evidence type="ECO:0000256" key="3">
    <source>
        <dbReference type="ARBA" id="ARBA00022927"/>
    </source>
</evidence>
<evidence type="ECO:0000313" key="4">
    <source>
        <dbReference type="EMBL" id="CAD8764372.1"/>
    </source>
</evidence>
<dbReference type="InterPro" id="IPR028934">
    <property type="entry name" value="Vps26-related"/>
</dbReference>
<name>A0A7S0UQN2_9CHLO</name>